<dbReference type="InterPro" id="IPR021395">
    <property type="entry name" value="DUF3035"/>
</dbReference>
<dbReference type="Proteomes" id="UP001597216">
    <property type="component" value="Unassembled WGS sequence"/>
</dbReference>
<proteinExistence type="predicted"/>
<gene>
    <name evidence="1" type="ORF">ACFQ27_09855</name>
</gene>
<organism evidence="1 2">
    <name type="scientific">Phenylobacterium conjunctum</name>
    <dbReference type="NCBI Taxonomy" id="1298959"/>
    <lineage>
        <taxon>Bacteria</taxon>
        <taxon>Pseudomonadati</taxon>
        <taxon>Pseudomonadota</taxon>
        <taxon>Alphaproteobacteria</taxon>
        <taxon>Caulobacterales</taxon>
        <taxon>Caulobacteraceae</taxon>
        <taxon>Phenylobacterium</taxon>
    </lineage>
</organism>
<dbReference type="EMBL" id="JBHTLQ010000018">
    <property type="protein sequence ID" value="MFD1190882.1"/>
    <property type="molecule type" value="Genomic_DNA"/>
</dbReference>
<dbReference type="Pfam" id="PF11233">
    <property type="entry name" value="DUF3035"/>
    <property type="match status" value="1"/>
</dbReference>
<accession>A0ABW3T1B9</accession>
<reference evidence="2" key="1">
    <citation type="journal article" date="2019" name="Int. J. Syst. Evol. Microbiol.">
        <title>The Global Catalogue of Microorganisms (GCM) 10K type strain sequencing project: providing services to taxonomists for standard genome sequencing and annotation.</title>
        <authorList>
            <consortium name="The Broad Institute Genomics Platform"/>
            <consortium name="The Broad Institute Genome Sequencing Center for Infectious Disease"/>
            <person name="Wu L."/>
            <person name="Ma J."/>
        </authorList>
    </citation>
    <scope>NUCLEOTIDE SEQUENCE [LARGE SCALE GENOMIC DNA]</scope>
    <source>
        <strain evidence="2">CCUG 55074</strain>
    </source>
</reference>
<comment type="caution">
    <text evidence="1">The sequence shown here is derived from an EMBL/GenBank/DDBJ whole genome shotgun (WGS) entry which is preliminary data.</text>
</comment>
<sequence length="185" mass="19592">MRLNRVIIATALIGAVGLGGCQSTRKALGMTKVTPDEFRVVAKAPLVVPPDYSLRPPAPGEPRPQELQPESAARAALLGAREAQDRTDGEKLFVAKAGAEKADPLIRFVVDDENGDLAHKDKSWADKVMFWKPGQPKSVAAAANEGDAPAPVDAAAEDAKIKAVTGDKPVIIARTKPTRFKLPGL</sequence>
<keyword evidence="2" id="KW-1185">Reference proteome</keyword>
<dbReference type="RefSeq" id="WP_374346108.1">
    <property type="nucleotide sequence ID" value="NZ_JBHTLQ010000018.1"/>
</dbReference>
<protein>
    <submittedName>
        <fullName evidence="1">DUF3035 domain-containing protein</fullName>
    </submittedName>
</protein>
<evidence type="ECO:0000313" key="2">
    <source>
        <dbReference type="Proteomes" id="UP001597216"/>
    </source>
</evidence>
<name>A0ABW3T1B9_9CAUL</name>
<evidence type="ECO:0000313" key="1">
    <source>
        <dbReference type="EMBL" id="MFD1190882.1"/>
    </source>
</evidence>
<dbReference type="PROSITE" id="PS51257">
    <property type="entry name" value="PROKAR_LIPOPROTEIN"/>
    <property type="match status" value="1"/>
</dbReference>